<keyword evidence="2" id="KW-1185">Reference proteome</keyword>
<accession>A0A6M4M9W5</accession>
<dbReference type="Proteomes" id="UP000219285">
    <property type="component" value="Chromosome"/>
</dbReference>
<organism evidence="1 2">
    <name type="scientific">Alteromonas pelagimontana</name>
    <dbReference type="NCBI Taxonomy" id="1858656"/>
    <lineage>
        <taxon>Bacteria</taxon>
        <taxon>Pseudomonadati</taxon>
        <taxon>Pseudomonadota</taxon>
        <taxon>Gammaproteobacteria</taxon>
        <taxon>Alteromonadales</taxon>
        <taxon>Alteromonadaceae</taxon>
        <taxon>Alteromonas/Salinimonas group</taxon>
        <taxon>Alteromonas</taxon>
    </lineage>
</organism>
<reference evidence="2" key="1">
    <citation type="submission" date="2014-12" db="EMBL/GenBank/DDBJ databases">
        <title>Complete genome sequence of a multi-drug resistant Klebsiella pneumoniae.</title>
        <authorList>
            <person name="Hua X."/>
            <person name="Chen Q."/>
            <person name="Li X."/>
            <person name="Feng Y."/>
            <person name="Ruan Z."/>
            <person name="Yu Y."/>
        </authorList>
    </citation>
    <scope>NUCLEOTIDE SEQUENCE [LARGE SCALE GENOMIC DNA]</scope>
    <source>
        <strain evidence="2">5.12</strain>
    </source>
</reference>
<dbReference type="RefSeq" id="WP_075608716.1">
    <property type="nucleotide sequence ID" value="NZ_CP052766.1"/>
</dbReference>
<evidence type="ECO:0000313" key="2">
    <source>
        <dbReference type="Proteomes" id="UP000219285"/>
    </source>
</evidence>
<proteinExistence type="predicted"/>
<dbReference type="KEGG" id="apel:CA267_003835"/>
<protein>
    <recommendedName>
        <fullName evidence="3">DUF4157 domain-containing protein</fullName>
    </recommendedName>
</protein>
<evidence type="ECO:0000313" key="1">
    <source>
        <dbReference type="EMBL" id="QJR79971.1"/>
    </source>
</evidence>
<dbReference type="AlphaFoldDB" id="A0A6M4M9W5"/>
<reference evidence="1 2" key="2">
    <citation type="submission" date="2020-04" db="EMBL/GenBank/DDBJ databases">
        <title>Complete genome sequence of Alteromonas pelagimontana 5.12T.</title>
        <authorList>
            <person name="Sinha R.K."/>
            <person name="Krishnan K.P."/>
            <person name="Kurian J.P."/>
        </authorList>
    </citation>
    <scope>NUCLEOTIDE SEQUENCE [LARGE SCALE GENOMIC DNA]</scope>
    <source>
        <strain evidence="1 2">5.12</strain>
    </source>
</reference>
<dbReference type="EMBL" id="CP052766">
    <property type="protein sequence ID" value="QJR79971.1"/>
    <property type="molecule type" value="Genomic_DNA"/>
</dbReference>
<name>A0A6M4M9W5_9ALTE</name>
<gene>
    <name evidence="1" type="ORF">CA267_003835</name>
</gene>
<dbReference type="OrthoDB" id="196110at2"/>
<sequence>MKFIKFTTLILVVAIIVAILSYQKVISKILLPQYIDWAYETDRQGLESGTPLNAQELSLATDIGIQNSEKVRIVYVDEVPFPYENFALKTLGEALGFIGEGIINNAQVFGYSIYVRNGYELNRPKLAHELVHVLQIERTSLDHLITQHFSDLAEYGYDKAPLEVEAFKANKDYAAGW</sequence>
<evidence type="ECO:0008006" key="3">
    <source>
        <dbReference type="Google" id="ProtNLM"/>
    </source>
</evidence>